<reference evidence="3 4" key="1">
    <citation type="submission" date="2013-08" db="EMBL/GenBank/DDBJ databases">
        <authorList>
            <person name="Weinstock G."/>
            <person name="Sodergren E."/>
            <person name="Wylie T."/>
            <person name="Fulton L."/>
            <person name="Fulton R."/>
            <person name="Fronick C."/>
            <person name="O'Laughlin M."/>
            <person name="Godfrey J."/>
            <person name="Miner T."/>
            <person name="Herter B."/>
            <person name="Appelbaum E."/>
            <person name="Cordes M."/>
            <person name="Lek S."/>
            <person name="Wollam A."/>
            <person name="Pepin K.H."/>
            <person name="Palsikar V.B."/>
            <person name="Mitreva M."/>
            <person name="Wilson R.K."/>
        </authorList>
    </citation>
    <scope>NUCLEOTIDE SEQUENCE [LARGE SCALE GENOMIC DNA]</scope>
    <source>
        <strain evidence="3 4">ATCC 14665</strain>
    </source>
</reference>
<feature type="region of interest" description="Disordered" evidence="1">
    <location>
        <begin position="44"/>
        <end position="80"/>
    </location>
</feature>
<dbReference type="InterPro" id="IPR003709">
    <property type="entry name" value="VanY-like_core_dom"/>
</dbReference>
<keyword evidence="3" id="KW-0121">Carboxypeptidase</keyword>
<dbReference type="InterPro" id="IPR009045">
    <property type="entry name" value="Zn_M74/Hedgehog-like"/>
</dbReference>
<organism evidence="3 4">
    <name type="scientific">Leifsonia aquatica ATCC 14665</name>
    <dbReference type="NCBI Taxonomy" id="1358026"/>
    <lineage>
        <taxon>Bacteria</taxon>
        <taxon>Bacillati</taxon>
        <taxon>Actinomycetota</taxon>
        <taxon>Actinomycetes</taxon>
        <taxon>Micrococcales</taxon>
        <taxon>Microbacteriaceae</taxon>
        <taxon>Leifsonia</taxon>
    </lineage>
</organism>
<dbReference type="Pfam" id="PF02557">
    <property type="entry name" value="VanY"/>
    <property type="match status" value="1"/>
</dbReference>
<dbReference type="GO" id="GO:0006508">
    <property type="term" value="P:proteolysis"/>
    <property type="evidence" value="ECO:0007669"/>
    <property type="project" value="InterPro"/>
</dbReference>
<dbReference type="Proteomes" id="UP000016605">
    <property type="component" value="Unassembled WGS sequence"/>
</dbReference>
<dbReference type="GO" id="GO:0004180">
    <property type="term" value="F:carboxypeptidase activity"/>
    <property type="evidence" value="ECO:0007669"/>
    <property type="project" value="UniProtKB-KW"/>
</dbReference>
<protein>
    <submittedName>
        <fullName evidence="3">Serine-type D-Ala-D-Ala carboxypeptidase</fullName>
    </submittedName>
</protein>
<accession>U2T7P1</accession>
<name>U2T7P1_LEIAQ</name>
<keyword evidence="3" id="KW-0378">Hydrolase</keyword>
<evidence type="ECO:0000256" key="1">
    <source>
        <dbReference type="SAM" id="MobiDB-lite"/>
    </source>
</evidence>
<dbReference type="CDD" id="cd14846">
    <property type="entry name" value="Peptidase_M15_like"/>
    <property type="match status" value="1"/>
</dbReference>
<dbReference type="Gene3D" id="3.30.1380.10">
    <property type="match status" value="1"/>
</dbReference>
<comment type="caution">
    <text evidence="3">The sequence shown here is derived from an EMBL/GenBank/DDBJ whole genome shotgun (WGS) entry which is preliminary data.</text>
</comment>
<keyword evidence="3" id="KW-0645">Protease</keyword>
<gene>
    <name evidence="3" type="ORF">N136_02929</name>
</gene>
<evidence type="ECO:0000313" key="3">
    <source>
        <dbReference type="EMBL" id="ERK70727.1"/>
    </source>
</evidence>
<dbReference type="EMBL" id="AWVQ01000391">
    <property type="protein sequence ID" value="ERK70727.1"/>
    <property type="molecule type" value="Genomic_DNA"/>
</dbReference>
<proteinExistence type="predicted"/>
<sequence length="205" mass="21818">MRPAADDRALGRCDAGIMPVPRRRLLCTALTLSALLTLTGCAASTAEPSPDAERATQTGPLGDDDGYIPEGSSLPLDSGKPAVQRLDPALLDALRAAQESAARRGTEITIADGWRSERYQETLFAQAVQQYGSEEEASRWVKRGTDSAHVAGDAVDIATADAMDFLNRFGAEWGICQAYANELWHFELLTAPGDECPAPAADGRG</sequence>
<dbReference type="SUPFAM" id="SSF55166">
    <property type="entry name" value="Hedgehog/DD-peptidase"/>
    <property type="match status" value="1"/>
</dbReference>
<dbReference type="PATRIC" id="fig|1358026.3.peg.2487"/>
<evidence type="ECO:0000259" key="2">
    <source>
        <dbReference type="Pfam" id="PF02557"/>
    </source>
</evidence>
<evidence type="ECO:0000313" key="4">
    <source>
        <dbReference type="Proteomes" id="UP000016605"/>
    </source>
</evidence>
<dbReference type="AlphaFoldDB" id="U2T7P1"/>
<dbReference type="HOGENOM" id="CLU_104140_0_0_11"/>
<feature type="domain" description="D-alanyl-D-alanine carboxypeptidase-like core" evidence="2">
    <location>
        <begin position="85"/>
        <end position="163"/>
    </location>
</feature>